<evidence type="ECO:0000313" key="3">
    <source>
        <dbReference type="EMBL" id="TWI83329.1"/>
    </source>
</evidence>
<dbReference type="Proteomes" id="UP000316167">
    <property type="component" value="Unassembled WGS sequence"/>
</dbReference>
<evidence type="ECO:0000259" key="1">
    <source>
        <dbReference type="Pfam" id="PF13280"/>
    </source>
</evidence>
<dbReference type="Pfam" id="PF13280">
    <property type="entry name" value="WYL"/>
    <property type="match status" value="1"/>
</dbReference>
<keyword evidence="3" id="KW-0238">DNA-binding</keyword>
<protein>
    <submittedName>
        <fullName evidence="3">Putative DNA-binding transcriptional regulator YafY</fullName>
    </submittedName>
</protein>
<organism evidence="3 4">
    <name type="scientific">Lacibacter cauensis</name>
    <dbReference type="NCBI Taxonomy" id="510947"/>
    <lineage>
        <taxon>Bacteria</taxon>
        <taxon>Pseudomonadati</taxon>
        <taxon>Bacteroidota</taxon>
        <taxon>Chitinophagia</taxon>
        <taxon>Chitinophagales</taxon>
        <taxon>Chitinophagaceae</taxon>
        <taxon>Lacibacter</taxon>
    </lineage>
</organism>
<dbReference type="PANTHER" id="PTHR34580">
    <property type="match status" value="1"/>
</dbReference>
<name>A0A562SPY1_9BACT</name>
<evidence type="ECO:0000313" key="4">
    <source>
        <dbReference type="Proteomes" id="UP000316167"/>
    </source>
</evidence>
<gene>
    <name evidence="3" type="ORF">IQ13_1437</name>
</gene>
<reference evidence="3 4" key="1">
    <citation type="journal article" date="2015" name="Stand. Genomic Sci.">
        <title>Genomic Encyclopedia of Bacterial and Archaeal Type Strains, Phase III: the genomes of soil and plant-associated and newly described type strains.</title>
        <authorList>
            <person name="Whitman W.B."/>
            <person name="Woyke T."/>
            <person name="Klenk H.P."/>
            <person name="Zhou Y."/>
            <person name="Lilburn T.G."/>
            <person name="Beck B.J."/>
            <person name="De Vos P."/>
            <person name="Vandamme P."/>
            <person name="Eisen J.A."/>
            <person name="Garrity G."/>
            <person name="Hugenholtz P."/>
            <person name="Kyrpides N.C."/>
        </authorList>
    </citation>
    <scope>NUCLEOTIDE SEQUENCE [LARGE SCALE GENOMIC DNA]</scope>
    <source>
        <strain evidence="3 4">CGMCC 1.7271</strain>
    </source>
</reference>
<dbReference type="AlphaFoldDB" id="A0A562SPY1"/>
<keyword evidence="4" id="KW-1185">Reference proteome</keyword>
<feature type="domain" description="WYL" evidence="1">
    <location>
        <begin position="161"/>
        <end position="225"/>
    </location>
</feature>
<sequence>MPVNKSAAIRYRIIDRCLRNRQHKYPSKEFIRQRCMEELYGDMADDLSLSTIEKDIIAMRDDAGLGYFAPIKYHRLHKGYYYEDEHYSIDAVGLNEEESEALRSAAHTLSLFADVPLFENLKEAIEKINTRLSLSANLEDPSINQYVQFEKPVTQKGKDWIKPLYEAIVNRLPITFTYFNIYKNETRTHELEPYLLKEVRNKWYLIGWTNKHNNFTTYALDRITGMDKGTKAFKYRREFNADDFFKYSTGIMEGPKPKEKVVLEVYGPASRMLQVSPMHHTQKIIKDAKDQLTVELEVTVTEEFIHQLLSICNEMKVVKPASLKKRMKEELQKAMGYY</sequence>
<dbReference type="InterPro" id="IPR051534">
    <property type="entry name" value="CBASS_pafABC_assoc_protein"/>
</dbReference>
<feature type="domain" description="WCX" evidence="2">
    <location>
        <begin position="258"/>
        <end position="334"/>
    </location>
</feature>
<dbReference type="PROSITE" id="PS52050">
    <property type="entry name" value="WYL"/>
    <property type="match status" value="1"/>
</dbReference>
<dbReference type="OrthoDB" id="43316at2"/>
<proteinExistence type="predicted"/>
<dbReference type="InterPro" id="IPR026881">
    <property type="entry name" value="WYL_dom"/>
</dbReference>
<comment type="caution">
    <text evidence="3">The sequence shown here is derived from an EMBL/GenBank/DDBJ whole genome shotgun (WGS) entry which is preliminary data.</text>
</comment>
<dbReference type="Pfam" id="PF25583">
    <property type="entry name" value="WCX"/>
    <property type="match status" value="1"/>
</dbReference>
<accession>A0A562SPY1</accession>
<dbReference type="EMBL" id="VLLE01000003">
    <property type="protein sequence ID" value="TWI83329.1"/>
    <property type="molecule type" value="Genomic_DNA"/>
</dbReference>
<dbReference type="InterPro" id="IPR057727">
    <property type="entry name" value="WCX_dom"/>
</dbReference>
<dbReference type="GO" id="GO:0003677">
    <property type="term" value="F:DNA binding"/>
    <property type="evidence" value="ECO:0007669"/>
    <property type="project" value="UniProtKB-KW"/>
</dbReference>
<evidence type="ECO:0000259" key="2">
    <source>
        <dbReference type="Pfam" id="PF25583"/>
    </source>
</evidence>
<dbReference type="RefSeq" id="WP_144885396.1">
    <property type="nucleotide sequence ID" value="NZ_VLLE01000003.1"/>
</dbReference>
<dbReference type="PANTHER" id="PTHR34580:SF9">
    <property type="entry name" value="SLL5097 PROTEIN"/>
    <property type="match status" value="1"/>
</dbReference>